<keyword evidence="2" id="KW-1185">Reference proteome</keyword>
<accession>B8F184</accession>
<protein>
    <submittedName>
        <fullName evidence="1">Uncharacterized protein</fullName>
    </submittedName>
</protein>
<dbReference type="Proteomes" id="UP000006103">
    <property type="component" value="Plasmid PBr_cp32-10"/>
</dbReference>
<reference evidence="1 2" key="1">
    <citation type="journal article" date="2011" name="J. Bacteriol.">
        <title>Whole-genome sequences of two Borrelia afzelii and two Borrelia garinii Lyme disease agent isolates.</title>
        <authorList>
            <person name="Casjens S.R."/>
            <person name="Mongodin E.F."/>
            <person name="Qiu W.-G."/>
            <person name="Dunn J.J."/>
            <person name="Luft B.J."/>
            <person name="Fraser-Liggett C.M."/>
            <person name="Schutzer S.E."/>
        </authorList>
    </citation>
    <scope>NUCLEOTIDE SEQUENCE [LARGE SCALE GENOMIC DNA]</scope>
    <source>
        <strain evidence="1 2">PBr</strain>
    </source>
</reference>
<evidence type="ECO:0000313" key="2">
    <source>
        <dbReference type="Proteomes" id="UP000006103"/>
    </source>
</evidence>
<evidence type="ECO:0000313" key="1">
    <source>
        <dbReference type="EMBL" id="ACL34715.1"/>
    </source>
</evidence>
<proteinExistence type="predicted"/>
<organism evidence="1 2">
    <name type="scientific">Borreliella garinii PBr</name>
    <dbReference type="NCBI Taxonomy" id="498743"/>
    <lineage>
        <taxon>Bacteria</taxon>
        <taxon>Pseudomonadati</taxon>
        <taxon>Spirochaetota</taxon>
        <taxon>Spirochaetia</taxon>
        <taxon>Spirochaetales</taxon>
        <taxon>Borreliaceae</taxon>
        <taxon>Borreliella</taxon>
    </lineage>
</organism>
<gene>
    <name evidence="1" type="ORF">BGAPBR_Q0007</name>
</gene>
<name>B8F184_BORGR</name>
<sequence length="41" mass="5049">MLDSNFVPIDFTEFVQAVSNMYKQRRVQFYENLQRNKRTSF</sequence>
<dbReference type="EMBL" id="CP001306">
    <property type="protein sequence ID" value="ACL34715.1"/>
    <property type="molecule type" value="Genomic_DNA"/>
</dbReference>
<geneLocation type="plasmid" evidence="1 2">
    <name>PBr_cp32-10</name>
</geneLocation>
<keyword evidence="1" id="KW-0614">Plasmid</keyword>
<dbReference type="InterPro" id="IPR009791">
    <property type="entry name" value="DUF1357"/>
</dbReference>
<dbReference type="Pfam" id="PF07094">
    <property type="entry name" value="DUF1357"/>
    <property type="match status" value="1"/>
</dbReference>
<dbReference type="AlphaFoldDB" id="B8F184"/>